<evidence type="ECO:0000313" key="5">
    <source>
        <dbReference type="Proteomes" id="UP000018208"/>
    </source>
</evidence>
<evidence type="ECO:0000259" key="2">
    <source>
        <dbReference type="Pfam" id="PF02525"/>
    </source>
</evidence>
<dbReference type="SUPFAM" id="SSF52218">
    <property type="entry name" value="Flavoproteins"/>
    <property type="match status" value="1"/>
</dbReference>
<dbReference type="AlphaFoldDB" id="V6LAI9"/>
<reference evidence="3 4" key="1">
    <citation type="journal article" date="2014" name="PLoS Genet.">
        <title>The Genome of Spironucleus salmonicida Highlights a Fish Pathogen Adapted to Fluctuating Environments.</title>
        <authorList>
            <person name="Xu F."/>
            <person name="Jerlstrom-Hultqvist J."/>
            <person name="Einarsson E."/>
            <person name="Astvaldsson A."/>
            <person name="Svard S.G."/>
            <person name="Andersson J.O."/>
        </authorList>
    </citation>
    <scope>NUCLEOTIDE SEQUENCE</scope>
    <source>
        <strain evidence="4">ATCC 50377</strain>
    </source>
</reference>
<dbReference type="Proteomes" id="UP000018208">
    <property type="component" value="Unassembled WGS sequence"/>
</dbReference>
<dbReference type="Pfam" id="PF02525">
    <property type="entry name" value="Flavodoxin_2"/>
    <property type="match status" value="1"/>
</dbReference>
<sequence length="170" mass="19485">MKTLVYFMHPQAEKSIRGRQILDCLKSKPNTTIREISTIYNKRTSFTPEEVQAEQEFIIQHERIVFAYPMYWYSIPAYGRAFMESVFTMGFAFVYAAKANAKLDGKKFKCIVTLGATAKYFTKEFLGTPESIQCQMNALCTYTGMDYQGSDFYYSEDGADKVAQICSAFD</sequence>
<organism evidence="3">
    <name type="scientific">Spironucleus salmonicida</name>
    <dbReference type="NCBI Taxonomy" id="348837"/>
    <lineage>
        <taxon>Eukaryota</taxon>
        <taxon>Metamonada</taxon>
        <taxon>Diplomonadida</taxon>
        <taxon>Hexamitidae</taxon>
        <taxon>Hexamitinae</taxon>
        <taxon>Spironucleus</taxon>
    </lineage>
</organism>
<dbReference type="GO" id="GO:0009055">
    <property type="term" value="F:electron transfer activity"/>
    <property type="evidence" value="ECO:0007669"/>
    <property type="project" value="TreeGrafter"/>
</dbReference>
<evidence type="ECO:0000256" key="1">
    <source>
        <dbReference type="ARBA" id="ARBA00023002"/>
    </source>
</evidence>
<evidence type="ECO:0000313" key="4">
    <source>
        <dbReference type="EMBL" id="KAH0572418.1"/>
    </source>
</evidence>
<dbReference type="VEuPathDB" id="GiardiaDB:SS50377_26628"/>
<dbReference type="GO" id="GO:0010181">
    <property type="term" value="F:FMN binding"/>
    <property type="evidence" value="ECO:0007669"/>
    <property type="project" value="TreeGrafter"/>
</dbReference>
<feature type="domain" description="Flavodoxin-like fold" evidence="2">
    <location>
        <begin position="1"/>
        <end position="163"/>
    </location>
</feature>
<dbReference type="EMBL" id="AUWU02000006">
    <property type="protein sequence ID" value="KAH0572418.1"/>
    <property type="molecule type" value="Genomic_DNA"/>
</dbReference>
<name>V6LAI9_9EUKA</name>
<dbReference type="Gene3D" id="3.40.50.360">
    <property type="match status" value="1"/>
</dbReference>
<dbReference type="PANTHER" id="PTHR47307">
    <property type="entry name" value="GLUTATHIONE-REGULATED POTASSIUM-EFFLUX SYSTEM ANCILLARY PROTEIN KEFG"/>
    <property type="match status" value="1"/>
</dbReference>
<dbReference type="InterPro" id="IPR003680">
    <property type="entry name" value="Flavodoxin_fold"/>
</dbReference>
<keyword evidence="1" id="KW-0560">Oxidoreductase</keyword>
<evidence type="ECO:0000313" key="3">
    <source>
        <dbReference type="EMBL" id="EST41475.1"/>
    </source>
</evidence>
<accession>V6LAI9</accession>
<protein>
    <submittedName>
        <fullName evidence="3">NADPH oxidoreductase</fullName>
    </submittedName>
</protein>
<dbReference type="OrthoDB" id="26889at2759"/>
<dbReference type="GO" id="GO:0003955">
    <property type="term" value="F:NAD(P)H dehydrogenase (quinone) activity"/>
    <property type="evidence" value="ECO:0007669"/>
    <property type="project" value="TreeGrafter"/>
</dbReference>
<keyword evidence="5" id="KW-1185">Reference proteome</keyword>
<dbReference type="PANTHER" id="PTHR47307:SF1">
    <property type="entry name" value="GLUTATHIONE-REGULATED POTASSIUM-EFFLUX SYSTEM ANCILLARY PROTEIN KEFG"/>
    <property type="match status" value="1"/>
</dbReference>
<dbReference type="EMBL" id="KI546170">
    <property type="protein sequence ID" value="EST41475.1"/>
    <property type="molecule type" value="Genomic_DNA"/>
</dbReference>
<dbReference type="InterPro" id="IPR046980">
    <property type="entry name" value="KefG/KefF"/>
</dbReference>
<proteinExistence type="predicted"/>
<dbReference type="InterPro" id="IPR029039">
    <property type="entry name" value="Flavoprotein-like_sf"/>
</dbReference>
<gene>
    <name evidence="3" type="ORF">SS50377_19201</name>
    <name evidence="4" type="ORF">SS50377_26628</name>
</gene>
<reference evidence="4" key="2">
    <citation type="submission" date="2020-12" db="EMBL/GenBank/DDBJ databases">
        <title>New Spironucleus salmonicida genome in near-complete chromosomes.</title>
        <authorList>
            <person name="Xu F."/>
            <person name="Kurt Z."/>
            <person name="Jimenez-Gonzalez A."/>
            <person name="Astvaldsson A."/>
            <person name="Andersson J.O."/>
            <person name="Svard S.G."/>
        </authorList>
    </citation>
    <scope>NUCLEOTIDE SEQUENCE</scope>
    <source>
        <strain evidence="4">ATCC 50377</strain>
    </source>
</reference>